<feature type="transmembrane region" description="Helical" evidence="1">
    <location>
        <begin position="48"/>
        <end position="68"/>
    </location>
</feature>
<keyword evidence="1" id="KW-0472">Membrane</keyword>
<protein>
    <submittedName>
        <fullName evidence="2">Uncharacterized protein</fullName>
    </submittedName>
</protein>
<evidence type="ECO:0000256" key="1">
    <source>
        <dbReference type="SAM" id="Phobius"/>
    </source>
</evidence>
<evidence type="ECO:0000313" key="3">
    <source>
        <dbReference type="Proteomes" id="UP000276542"/>
    </source>
</evidence>
<comment type="caution">
    <text evidence="2">The sequence shown here is derived from an EMBL/GenBank/DDBJ whole genome shotgun (WGS) entry which is preliminary data.</text>
</comment>
<sequence length="78" mass="8383">MDRDTRIAIEILGGIGIVVMAFVLRRLYLPEPVPAPGGDPDGGLVELMGVMFKLIVVLPIYIVVCVFVEKAIATAKDS</sequence>
<feature type="transmembrane region" description="Helical" evidence="1">
    <location>
        <begin position="7"/>
        <end position="28"/>
    </location>
</feature>
<name>A0A3A5HAK7_9ACTN</name>
<reference evidence="3" key="1">
    <citation type="submission" date="2018-09" db="EMBL/GenBank/DDBJ databases">
        <authorList>
            <person name="Zhu H."/>
        </authorList>
    </citation>
    <scope>NUCLEOTIDE SEQUENCE [LARGE SCALE GENOMIC DNA]</scope>
    <source>
        <strain evidence="3">K1W22B-1</strain>
    </source>
</reference>
<gene>
    <name evidence="2" type="ORF">D4739_12125</name>
</gene>
<keyword evidence="3" id="KW-1185">Reference proteome</keyword>
<evidence type="ECO:0000313" key="2">
    <source>
        <dbReference type="EMBL" id="RJS46888.1"/>
    </source>
</evidence>
<organism evidence="2 3">
    <name type="scientific">Nocardioides cavernaquae</name>
    <dbReference type="NCBI Taxonomy" id="2321396"/>
    <lineage>
        <taxon>Bacteria</taxon>
        <taxon>Bacillati</taxon>
        <taxon>Actinomycetota</taxon>
        <taxon>Actinomycetes</taxon>
        <taxon>Propionibacteriales</taxon>
        <taxon>Nocardioidaceae</taxon>
        <taxon>Nocardioides</taxon>
    </lineage>
</organism>
<keyword evidence="1" id="KW-1133">Transmembrane helix</keyword>
<dbReference type="AlphaFoldDB" id="A0A3A5HAK7"/>
<dbReference type="RefSeq" id="WP_120060858.1">
    <property type="nucleotide sequence ID" value="NZ_QYRP01000002.1"/>
</dbReference>
<keyword evidence="1" id="KW-0812">Transmembrane</keyword>
<dbReference type="Proteomes" id="UP000276542">
    <property type="component" value="Unassembled WGS sequence"/>
</dbReference>
<accession>A0A3A5HAK7</accession>
<proteinExistence type="predicted"/>
<dbReference type="EMBL" id="QYRP01000002">
    <property type="protein sequence ID" value="RJS46888.1"/>
    <property type="molecule type" value="Genomic_DNA"/>
</dbReference>